<dbReference type="Gene3D" id="3.80.10.10">
    <property type="entry name" value="Ribonuclease Inhibitor"/>
    <property type="match status" value="1"/>
</dbReference>
<evidence type="ECO:0000313" key="2">
    <source>
        <dbReference type="Proteomes" id="UP000294933"/>
    </source>
</evidence>
<keyword evidence="2" id="KW-1185">Reference proteome</keyword>
<gene>
    <name evidence="1" type="ORF">BD410DRAFT_279849</name>
</gene>
<dbReference type="EMBL" id="ML170178">
    <property type="protein sequence ID" value="TDL21821.1"/>
    <property type="molecule type" value="Genomic_DNA"/>
</dbReference>
<dbReference type="SUPFAM" id="SSF52047">
    <property type="entry name" value="RNI-like"/>
    <property type="match status" value="1"/>
</dbReference>
<dbReference type="STRING" id="50990.A0A4Y7Q3C0"/>
<reference evidence="1 2" key="1">
    <citation type="submission" date="2018-06" db="EMBL/GenBank/DDBJ databases">
        <title>A transcriptomic atlas of mushroom development highlights an independent origin of complex multicellularity.</title>
        <authorList>
            <consortium name="DOE Joint Genome Institute"/>
            <person name="Krizsan K."/>
            <person name="Almasi E."/>
            <person name="Merenyi Z."/>
            <person name="Sahu N."/>
            <person name="Viragh M."/>
            <person name="Koszo T."/>
            <person name="Mondo S."/>
            <person name="Kiss B."/>
            <person name="Balint B."/>
            <person name="Kues U."/>
            <person name="Barry K."/>
            <person name="Hegedus J.C."/>
            <person name="Henrissat B."/>
            <person name="Johnson J."/>
            <person name="Lipzen A."/>
            <person name="Ohm R."/>
            <person name="Nagy I."/>
            <person name="Pangilinan J."/>
            <person name="Yan J."/>
            <person name="Xiong Y."/>
            <person name="Grigoriev I.V."/>
            <person name="Hibbett D.S."/>
            <person name="Nagy L.G."/>
        </authorList>
    </citation>
    <scope>NUCLEOTIDE SEQUENCE [LARGE SCALE GENOMIC DNA]</scope>
    <source>
        <strain evidence="1 2">SZMC22713</strain>
    </source>
</reference>
<dbReference type="InterPro" id="IPR032675">
    <property type="entry name" value="LRR_dom_sf"/>
</dbReference>
<name>A0A4Y7Q3C0_9AGAM</name>
<dbReference type="VEuPathDB" id="FungiDB:BD410DRAFT_279849"/>
<dbReference type="Proteomes" id="UP000294933">
    <property type="component" value="Unassembled WGS sequence"/>
</dbReference>
<organism evidence="1 2">
    <name type="scientific">Rickenella mellea</name>
    <dbReference type="NCBI Taxonomy" id="50990"/>
    <lineage>
        <taxon>Eukaryota</taxon>
        <taxon>Fungi</taxon>
        <taxon>Dikarya</taxon>
        <taxon>Basidiomycota</taxon>
        <taxon>Agaricomycotina</taxon>
        <taxon>Agaricomycetes</taxon>
        <taxon>Hymenochaetales</taxon>
        <taxon>Rickenellaceae</taxon>
        <taxon>Rickenella</taxon>
    </lineage>
</organism>
<evidence type="ECO:0000313" key="1">
    <source>
        <dbReference type="EMBL" id="TDL21821.1"/>
    </source>
</evidence>
<proteinExistence type="predicted"/>
<sequence>MNSLPSRGGEIDDGHATGSRCRQIDGLAHSPIRHIPPEILSQIFILCLPENCLPRPHRLEAPLLLCQICSLFMKVAHATPALWAGISVERHVPRREDFLTLKTWVSRSSTSPLSFCLTYRKKGTNVGRLVDFLAMHAFRWKDVTVVFASDLVTPTFVKALSRGTPVLEKLTINSVWSILDRMKEQPLAVLEPLDISSAQRLTEINVGIDLRLEFGLSVLQNVKQIIFEYPGPSFPPNYHLYCLDHCPVTEKLVINTHKFGVNENIGWSDLVRLRIIPTLHTLEVKATRWPTELFLNSLCLPGLRSLTLDLEWVDTFEPPRTWPEIPQLLKRSCADIENLSLRCNAMGESQLIECFQQTPHLKHLAYSERYPKPIDMVARLLTFAEVNHFCQELEHITLTGRPSEMSSSLMAEMISSRWDDQQPDGHGTASPGDRRYLKTVATQEPYINNLRWNPVISRYIEQGFEIVRAYGFACL</sequence>
<dbReference type="AlphaFoldDB" id="A0A4Y7Q3C0"/>
<protein>
    <recommendedName>
        <fullName evidence="3">F-box domain-containing protein</fullName>
    </recommendedName>
</protein>
<evidence type="ECO:0008006" key="3">
    <source>
        <dbReference type="Google" id="ProtNLM"/>
    </source>
</evidence>
<dbReference type="OrthoDB" id="3038759at2759"/>
<accession>A0A4Y7Q3C0</accession>